<name>A0A2A6BL08_PRIPA</name>
<keyword evidence="2" id="KW-1185">Reference proteome</keyword>
<evidence type="ECO:0000313" key="2">
    <source>
        <dbReference type="Proteomes" id="UP000005239"/>
    </source>
</evidence>
<sequence length="94" mass="10575">MPPTPAMIEQFRSARSAMIADPSFIDESIALLSLEAQLYAKLIRDVVLHEADHDVMRAKILAIRAQLSSPDISKELDEHRVRMAERYGLPAKCD</sequence>
<organism evidence="1 2">
    <name type="scientific">Pristionchus pacificus</name>
    <name type="common">Parasitic nematode worm</name>
    <dbReference type="NCBI Taxonomy" id="54126"/>
    <lineage>
        <taxon>Eukaryota</taxon>
        <taxon>Metazoa</taxon>
        <taxon>Ecdysozoa</taxon>
        <taxon>Nematoda</taxon>
        <taxon>Chromadorea</taxon>
        <taxon>Rhabditida</taxon>
        <taxon>Rhabditina</taxon>
        <taxon>Diplogasteromorpha</taxon>
        <taxon>Diplogasteroidea</taxon>
        <taxon>Neodiplogasteridae</taxon>
        <taxon>Pristionchus</taxon>
    </lineage>
</organism>
<accession>A0A8R1UGZ7</accession>
<evidence type="ECO:0000313" key="1">
    <source>
        <dbReference type="EnsemblMetazoa" id="PPA24387.1"/>
    </source>
</evidence>
<protein>
    <submittedName>
        <fullName evidence="1">Uncharacterized protein</fullName>
    </submittedName>
</protein>
<proteinExistence type="predicted"/>
<gene>
    <name evidence="1" type="primary">WBGene00113941</name>
</gene>
<dbReference type="AlphaFoldDB" id="A0A2A6BL08"/>
<reference evidence="2" key="1">
    <citation type="journal article" date="2008" name="Nat. Genet.">
        <title>The Pristionchus pacificus genome provides a unique perspective on nematode lifestyle and parasitism.</title>
        <authorList>
            <person name="Dieterich C."/>
            <person name="Clifton S.W."/>
            <person name="Schuster L.N."/>
            <person name="Chinwalla A."/>
            <person name="Delehaunty K."/>
            <person name="Dinkelacker I."/>
            <person name="Fulton L."/>
            <person name="Fulton R."/>
            <person name="Godfrey J."/>
            <person name="Minx P."/>
            <person name="Mitreva M."/>
            <person name="Roeseler W."/>
            <person name="Tian H."/>
            <person name="Witte H."/>
            <person name="Yang S.P."/>
            <person name="Wilson R.K."/>
            <person name="Sommer R.J."/>
        </authorList>
    </citation>
    <scope>NUCLEOTIDE SEQUENCE [LARGE SCALE GENOMIC DNA]</scope>
    <source>
        <strain evidence="2">PS312</strain>
    </source>
</reference>
<accession>A0A2A6BL08</accession>
<reference evidence="1" key="2">
    <citation type="submission" date="2022-06" db="UniProtKB">
        <authorList>
            <consortium name="EnsemblMetazoa"/>
        </authorList>
    </citation>
    <scope>IDENTIFICATION</scope>
    <source>
        <strain evidence="1">PS312</strain>
    </source>
</reference>
<dbReference type="EnsemblMetazoa" id="PPA24387.1">
    <property type="protein sequence ID" value="PPA24387.1"/>
    <property type="gene ID" value="WBGene00113941"/>
</dbReference>
<dbReference type="Proteomes" id="UP000005239">
    <property type="component" value="Unassembled WGS sequence"/>
</dbReference>